<feature type="region of interest" description="Disordered" evidence="1">
    <location>
        <begin position="213"/>
        <end position="232"/>
    </location>
</feature>
<evidence type="ECO:0000313" key="4">
    <source>
        <dbReference type="EMBL" id="OMH29535.1"/>
    </source>
</evidence>
<accession>A0A1R1LPV9</accession>
<keyword evidence="2" id="KW-0812">Transmembrane</keyword>
<evidence type="ECO:0000256" key="2">
    <source>
        <dbReference type="SAM" id="Phobius"/>
    </source>
</evidence>
<feature type="transmembrane region" description="Helical" evidence="2">
    <location>
        <begin position="239"/>
        <end position="258"/>
    </location>
</feature>
<feature type="signal peptide" evidence="3">
    <location>
        <begin position="1"/>
        <end position="27"/>
    </location>
</feature>
<evidence type="ECO:0008006" key="6">
    <source>
        <dbReference type="Google" id="ProtNLM"/>
    </source>
</evidence>
<reference evidence="4 5" key="1">
    <citation type="submission" date="2016-12" db="EMBL/GenBank/DDBJ databases">
        <title>Draft genome of Tersicoccus phoenicis 1P05MA.</title>
        <authorList>
            <person name="Nakajima Y."/>
            <person name="Yoshizawa S."/>
            <person name="Nakamura K."/>
            <person name="Ogura Y."/>
            <person name="Hayashi T."/>
            <person name="Kogure K."/>
        </authorList>
    </citation>
    <scope>NUCLEOTIDE SEQUENCE [LARGE SCALE GENOMIC DNA]</scope>
    <source>
        <strain evidence="4 5">1p05MA</strain>
    </source>
</reference>
<dbReference type="RefSeq" id="WP_076700422.1">
    <property type="nucleotide sequence ID" value="NZ_MRDE01000004.1"/>
</dbReference>
<feature type="chain" id="PRO_5013385741" description="CHRD domain-containing protein" evidence="3">
    <location>
        <begin position="28"/>
        <end position="270"/>
    </location>
</feature>
<dbReference type="EMBL" id="MRDE01000004">
    <property type="protein sequence ID" value="OMH29535.1"/>
    <property type="molecule type" value="Genomic_DNA"/>
</dbReference>
<organism evidence="4 5">
    <name type="scientific">Tersicoccus phoenicis</name>
    <dbReference type="NCBI Taxonomy" id="554083"/>
    <lineage>
        <taxon>Bacteria</taxon>
        <taxon>Bacillati</taxon>
        <taxon>Actinomycetota</taxon>
        <taxon>Actinomycetes</taxon>
        <taxon>Micrococcales</taxon>
        <taxon>Micrococcaceae</taxon>
        <taxon>Tersicoccus</taxon>
    </lineage>
</organism>
<dbReference type="OrthoDB" id="2991218at2"/>
<keyword evidence="2" id="KW-1133">Transmembrane helix</keyword>
<comment type="caution">
    <text evidence="4">The sequence shown here is derived from an EMBL/GenBank/DDBJ whole genome shotgun (WGS) entry which is preliminary data.</text>
</comment>
<name>A0A1R1LPV9_9MICC</name>
<keyword evidence="3" id="KW-0732">Signal</keyword>
<dbReference type="Proteomes" id="UP000187085">
    <property type="component" value="Unassembled WGS sequence"/>
</dbReference>
<evidence type="ECO:0000256" key="1">
    <source>
        <dbReference type="SAM" id="MobiDB-lite"/>
    </source>
</evidence>
<proteinExistence type="predicted"/>
<evidence type="ECO:0000256" key="3">
    <source>
        <dbReference type="SAM" id="SignalP"/>
    </source>
</evidence>
<protein>
    <recommendedName>
        <fullName evidence="6">CHRD domain-containing protein</fullName>
    </recommendedName>
</protein>
<sequence>MKRTSALLAAPALALSALALAAAPAQAQGDATVYQTQLGALNGSSASGSVWVSVSGDQATVTENVTGLPQSFNGKPYPHVQHIHIGAMGMCPSASADKNGDGVVSVTEGMPHYGKIAQTLTLSGDTSPAAATNLQLAPSGSTINYKRTFTLSAETADALKGGKASVVVHGLDPATLSPAAAKAKSDIVPSLPLAATSPALCGTLTASQMAAMPNGAPETGVKPAAQVSTTSTGTDATPGVLAAAGGVLVAGGATAFGLNRRRAARDRAQG</sequence>
<dbReference type="AlphaFoldDB" id="A0A1R1LPV9"/>
<evidence type="ECO:0000313" key="5">
    <source>
        <dbReference type="Proteomes" id="UP000187085"/>
    </source>
</evidence>
<keyword evidence="5" id="KW-1185">Reference proteome</keyword>
<gene>
    <name evidence="4" type="ORF">BKD30_00305</name>
</gene>
<keyword evidence="2" id="KW-0472">Membrane</keyword>
<dbReference type="STRING" id="554083.BKD30_00305"/>